<dbReference type="STRING" id="1314776.A0A166APB9"/>
<dbReference type="Pfam" id="PF08432">
    <property type="entry name" value="Vfa1"/>
    <property type="match status" value="1"/>
</dbReference>
<dbReference type="InterPro" id="IPR013640">
    <property type="entry name" value="Vfa1"/>
</dbReference>
<dbReference type="PANTHER" id="PTHR28218">
    <property type="entry name" value="VPS4-ASSOCIATED PROTEIN 1"/>
    <property type="match status" value="1"/>
</dbReference>
<evidence type="ECO:0000256" key="1">
    <source>
        <dbReference type="SAM" id="MobiDB-lite"/>
    </source>
</evidence>
<dbReference type="EMBL" id="KV428136">
    <property type="protein sequence ID" value="KZT35535.1"/>
    <property type="molecule type" value="Genomic_DNA"/>
</dbReference>
<evidence type="ECO:0000313" key="2">
    <source>
        <dbReference type="EMBL" id="KZT35535.1"/>
    </source>
</evidence>
<organism evidence="2 3">
    <name type="scientific">Sistotremastrum suecicum HHB10207 ss-3</name>
    <dbReference type="NCBI Taxonomy" id="1314776"/>
    <lineage>
        <taxon>Eukaryota</taxon>
        <taxon>Fungi</taxon>
        <taxon>Dikarya</taxon>
        <taxon>Basidiomycota</taxon>
        <taxon>Agaricomycotina</taxon>
        <taxon>Agaricomycetes</taxon>
        <taxon>Sistotremastrales</taxon>
        <taxon>Sistotremastraceae</taxon>
        <taxon>Sistotremastrum</taxon>
    </lineage>
</organism>
<evidence type="ECO:0000313" key="3">
    <source>
        <dbReference type="Proteomes" id="UP000076798"/>
    </source>
</evidence>
<proteinExistence type="predicted"/>
<reference evidence="2 3" key="1">
    <citation type="journal article" date="2016" name="Mol. Biol. Evol.">
        <title>Comparative Genomics of Early-Diverging Mushroom-Forming Fungi Provides Insights into the Origins of Lignocellulose Decay Capabilities.</title>
        <authorList>
            <person name="Nagy L.G."/>
            <person name="Riley R."/>
            <person name="Tritt A."/>
            <person name="Adam C."/>
            <person name="Daum C."/>
            <person name="Floudas D."/>
            <person name="Sun H."/>
            <person name="Yadav J.S."/>
            <person name="Pangilinan J."/>
            <person name="Larsson K.H."/>
            <person name="Matsuura K."/>
            <person name="Barry K."/>
            <person name="Labutti K."/>
            <person name="Kuo R."/>
            <person name="Ohm R.A."/>
            <person name="Bhattacharya S.S."/>
            <person name="Shirouzu T."/>
            <person name="Yoshinaga Y."/>
            <person name="Martin F.M."/>
            <person name="Grigoriev I.V."/>
            <person name="Hibbett D.S."/>
        </authorList>
    </citation>
    <scope>NUCLEOTIDE SEQUENCE [LARGE SCALE GENOMIC DNA]</scope>
    <source>
        <strain evidence="2 3">HHB10207 ss-3</strain>
    </source>
</reference>
<dbReference type="PANTHER" id="PTHR28218:SF1">
    <property type="entry name" value="VPS4-ASSOCIATED PROTEIN 1"/>
    <property type="match status" value="1"/>
</dbReference>
<dbReference type="AlphaFoldDB" id="A0A166APB9"/>
<protein>
    <submittedName>
        <fullName evidence="2">DUF1742-domain-containing protein</fullName>
    </submittedName>
</protein>
<dbReference type="OrthoDB" id="2158714at2759"/>
<dbReference type="GO" id="GO:0005768">
    <property type="term" value="C:endosome"/>
    <property type="evidence" value="ECO:0007669"/>
    <property type="project" value="TreeGrafter"/>
</dbReference>
<name>A0A166APB9_9AGAM</name>
<dbReference type="Proteomes" id="UP000076798">
    <property type="component" value="Unassembled WGS sequence"/>
</dbReference>
<gene>
    <name evidence="2" type="ORF">SISSUDRAFT_1131032</name>
</gene>
<feature type="compositionally biased region" description="Pro residues" evidence="1">
    <location>
        <begin position="114"/>
        <end position="124"/>
    </location>
</feature>
<sequence>MATPALQNIYYKRAVATPRPCYMCNRETSTVLATLNTTDFLYTCDTHLTDYGFATLLDPPAEPSKPAISQAEIDKAKKEWEERQERKKAKEKEKEKEKSDDKKDDKDKEDKPKSPSPASPPPAAPTRTHQRYSLHRDVFAMRVAEQKRRRQTKAVKEVAPRLPGAPRSSLGNA</sequence>
<keyword evidence="3" id="KW-1185">Reference proteome</keyword>
<accession>A0A166APB9</accession>
<dbReference type="GO" id="GO:0007034">
    <property type="term" value="P:vacuolar transport"/>
    <property type="evidence" value="ECO:0007669"/>
    <property type="project" value="TreeGrafter"/>
</dbReference>
<feature type="region of interest" description="Disordered" evidence="1">
    <location>
        <begin position="60"/>
        <end position="173"/>
    </location>
</feature>
<feature type="compositionally biased region" description="Basic and acidic residues" evidence="1">
    <location>
        <begin position="72"/>
        <end position="113"/>
    </location>
</feature>